<proteinExistence type="inferred from homology"/>
<comment type="subcellular location">
    <subcellularLocation>
        <location evidence="1">Cell membrane</location>
        <topology evidence="1">Multi-pass membrane protein</topology>
    </subcellularLocation>
</comment>
<keyword evidence="2" id="KW-0813">Transport</keyword>
<evidence type="ECO:0000256" key="9">
    <source>
        <dbReference type="SAM" id="Phobius"/>
    </source>
</evidence>
<keyword evidence="4 9" id="KW-0812">Transmembrane</keyword>
<keyword evidence="5 9" id="KW-1133">Transmembrane helix</keyword>
<dbReference type="PANTHER" id="PTHR33281:SF19">
    <property type="entry name" value="VOLTAGE-DEPENDENT ANION CHANNEL-FORMING PROTEIN YNEE"/>
    <property type="match status" value="1"/>
</dbReference>
<evidence type="ECO:0000256" key="7">
    <source>
        <dbReference type="ARBA" id="ARBA00023136"/>
    </source>
</evidence>
<keyword evidence="3" id="KW-1003">Cell membrane</keyword>
<dbReference type="Pfam" id="PF25539">
    <property type="entry name" value="Bestrophin_2"/>
    <property type="match status" value="1"/>
</dbReference>
<evidence type="ECO:0000256" key="6">
    <source>
        <dbReference type="ARBA" id="ARBA00023065"/>
    </source>
</evidence>
<keyword evidence="11" id="KW-1185">Reference proteome</keyword>
<dbReference type="Proteomes" id="UP001304071">
    <property type="component" value="Chromosome 1"/>
</dbReference>
<feature type="transmembrane region" description="Helical" evidence="9">
    <location>
        <begin position="29"/>
        <end position="48"/>
    </location>
</feature>
<evidence type="ECO:0000256" key="8">
    <source>
        <dbReference type="ARBA" id="ARBA00034708"/>
    </source>
</evidence>
<gene>
    <name evidence="10" type="ORF">R8Z52_12730</name>
</gene>
<evidence type="ECO:0000256" key="4">
    <source>
        <dbReference type="ARBA" id="ARBA00022692"/>
    </source>
</evidence>
<keyword evidence="6" id="KW-0406">Ion transport</keyword>
<dbReference type="RefSeq" id="WP_261892797.1">
    <property type="nucleotide sequence ID" value="NZ_AP024895.1"/>
</dbReference>
<evidence type="ECO:0000256" key="2">
    <source>
        <dbReference type="ARBA" id="ARBA00022448"/>
    </source>
</evidence>
<reference evidence="10 11" key="1">
    <citation type="submission" date="2023-11" db="EMBL/GenBank/DDBJ databases">
        <title>Plant-associative lifestyle of Vibrio porteresiae and its evolutionary dynamics.</title>
        <authorList>
            <person name="Rameshkumar N."/>
            <person name="Kirti K."/>
        </authorList>
    </citation>
    <scope>NUCLEOTIDE SEQUENCE [LARGE SCALE GENOMIC DNA]</scope>
    <source>
        <strain evidence="10 11">MSSRF30</strain>
    </source>
</reference>
<evidence type="ECO:0000313" key="10">
    <source>
        <dbReference type="EMBL" id="WPC72988.1"/>
    </source>
</evidence>
<accession>A0ABZ0Q964</accession>
<evidence type="ECO:0000256" key="5">
    <source>
        <dbReference type="ARBA" id="ARBA00022989"/>
    </source>
</evidence>
<dbReference type="EMBL" id="CP138203">
    <property type="protein sequence ID" value="WPC72988.1"/>
    <property type="molecule type" value="Genomic_DNA"/>
</dbReference>
<protein>
    <submittedName>
        <fullName evidence="10">Bestrophin family protein</fullName>
    </submittedName>
</protein>
<name>A0ABZ0Q964_9VIBR</name>
<organism evidence="10 11">
    <name type="scientific">Vibrio porteresiae DSM 19223</name>
    <dbReference type="NCBI Taxonomy" id="1123496"/>
    <lineage>
        <taxon>Bacteria</taxon>
        <taxon>Pseudomonadati</taxon>
        <taxon>Pseudomonadota</taxon>
        <taxon>Gammaproteobacteria</taxon>
        <taxon>Vibrionales</taxon>
        <taxon>Vibrionaceae</taxon>
        <taxon>Vibrio</taxon>
    </lineage>
</organism>
<comment type="similarity">
    <text evidence="8">Belongs to the anion channel-forming bestrophin (TC 1.A.46) family.</text>
</comment>
<dbReference type="InterPro" id="IPR044669">
    <property type="entry name" value="YneE/VCCN1/2-like"/>
</dbReference>
<sequence>MIVHPKINLWNILFSLKGSIAKRIAKRSFMITALASFIVLVEGAYPALFAHVNATPFTLLGISLSIFMSFRNNACYSRWWEGRQAWGEVITEIRSFTRASLCISDATLREMLLRELCGFTHALAAKLRHEPEFPAAQIWLSQDAQKYGHNVSEGILRHISGHYFALSQSHQITGWHYMVLEERLQHLAQAQATCERIKSTPLPFPYTLLFHRTIYIFCLLLPFAMAEPLGWLAPIFTTIVSYTFLGLDALGDELEDPFGHEENDLPIDAMVRIIERDILDSLNIGELPPLLQPKNYVLS</sequence>
<evidence type="ECO:0000256" key="3">
    <source>
        <dbReference type="ARBA" id="ARBA00022475"/>
    </source>
</evidence>
<dbReference type="PANTHER" id="PTHR33281">
    <property type="entry name" value="UPF0187 PROTEIN YNEE"/>
    <property type="match status" value="1"/>
</dbReference>
<evidence type="ECO:0000313" key="11">
    <source>
        <dbReference type="Proteomes" id="UP001304071"/>
    </source>
</evidence>
<keyword evidence="7 9" id="KW-0472">Membrane</keyword>
<evidence type="ECO:0000256" key="1">
    <source>
        <dbReference type="ARBA" id="ARBA00004651"/>
    </source>
</evidence>